<accession>A0AA37TDX0</accession>
<comment type="caution">
    <text evidence="1">The sequence shown here is derived from an EMBL/GenBank/DDBJ whole genome shotgun (WGS) entry which is preliminary data.</text>
</comment>
<dbReference type="AlphaFoldDB" id="A0AA37TDX0"/>
<name>A0AA37TDX0_9HYPH</name>
<protein>
    <submittedName>
        <fullName evidence="1">Uncharacterized protein</fullName>
    </submittedName>
</protein>
<gene>
    <name evidence="1" type="ORF">GCM10007890_02040</name>
</gene>
<evidence type="ECO:0000313" key="1">
    <source>
        <dbReference type="EMBL" id="GLS68192.1"/>
    </source>
</evidence>
<keyword evidence="2" id="KW-1185">Reference proteome</keyword>
<organism evidence="1 2">
    <name type="scientific">Methylobacterium tardum</name>
    <dbReference type="NCBI Taxonomy" id="374432"/>
    <lineage>
        <taxon>Bacteria</taxon>
        <taxon>Pseudomonadati</taxon>
        <taxon>Pseudomonadota</taxon>
        <taxon>Alphaproteobacteria</taxon>
        <taxon>Hyphomicrobiales</taxon>
        <taxon>Methylobacteriaceae</taxon>
        <taxon>Methylobacterium</taxon>
    </lineage>
</organism>
<evidence type="ECO:0000313" key="2">
    <source>
        <dbReference type="Proteomes" id="UP001157440"/>
    </source>
</evidence>
<proteinExistence type="predicted"/>
<dbReference type="RefSeq" id="WP_238199611.1">
    <property type="nucleotide sequence ID" value="NZ_BPQZ01000042.1"/>
</dbReference>
<dbReference type="Proteomes" id="UP001157440">
    <property type="component" value="Unassembled WGS sequence"/>
</dbReference>
<sequence>MSRDLYVSSNGDRWLLLRDPSDGRSFVRHEANLASGGHVTDIALSVFLAADRGSPEHRALWQLIGTLVENDDAKPTALA</sequence>
<dbReference type="EMBL" id="BSPL01000004">
    <property type="protein sequence ID" value="GLS68192.1"/>
    <property type="molecule type" value="Genomic_DNA"/>
</dbReference>
<reference evidence="2" key="1">
    <citation type="journal article" date="2019" name="Int. J. Syst. Evol. Microbiol.">
        <title>The Global Catalogue of Microorganisms (GCM) 10K type strain sequencing project: providing services to taxonomists for standard genome sequencing and annotation.</title>
        <authorList>
            <consortium name="The Broad Institute Genomics Platform"/>
            <consortium name="The Broad Institute Genome Sequencing Center for Infectious Disease"/>
            <person name="Wu L."/>
            <person name="Ma J."/>
        </authorList>
    </citation>
    <scope>NUCLEOTIDE SEQUENCE [LARGE SCALE GENOMIC DNA]</scope>
    <source>
        <strain evidence="2">NBRC 103632</strain>
    </source>
</reference>